<proteinExistence type="predicted"/>
<keyword evidence="4" id="KW-1185">Reference proteome</keyword>
<dbReference type="AlphaFoldDB" id="A0A9P7ATE2"/>
<evidence type="ECO:0000313" key="3">
    <source>
        <dbReference type="EMBL" id="KAG1796268.1"/>
    </source>
</evidence>
<feature type="domain" description="Fungal-type protein kinase" evidence="2">
    <location>
        <begin position="118"/>
        <end position="205"/>
    </location>
</feature>
<evidence type="ECO:0000259" key="2">
    <source>
        <dbReference type="Pfam" id="PF17667"/>
    </source>
</evidence>
<dbReference type="GeneID" id="64603068"/>
<evidence type="ECO:0000256" key="1">
    <source>
        <dbReference type="SAM" id="MobiDB-lite"/>
    </source>
</evidence>
<protein>
    <recommendedName>
        <fullName evidence="2">Fungal-type protein kinase domain-containing protein</fullName>
    </recommendedName>
</protein>
<dbReference type="EMBL" id="JABBWE010000019">
    <property type="protein sequence ID" value="KAG1796268.1"/>
    <property type="molecule type" value="Genomic_DNA"/>
</dbReference>
<organism evidence="3 4">
    <name type="scientific">Suillus plorans</name>
    <dbReference type="NCBI Taxonomy" id="116603"/>
    <lineage>
        <taxon>Eukaryota</taxon>
        <taxon>Fungi</taxon>
        <taxon>Dikarya</taxon>
        <taxon>Basidiomycota</taxon>
        <taxon>Agaricomycotina</taxon>
        <taxon>Agaricomycetes</taxon>
        <taxon>Agaricomycetidae</taxon>
        <taxon>Boletales</taxon>
        <taxon>Suillineae</taxon>
        <taxon>Suillaceae</taxon>
        <taxon>Suillus</taxon>
    </lineage>
</organism>
<dbReference type="OrthoDB" id="5584477at2759"/>
<feature type="region of interest" description="Disordered" evidence="1">
    <location>
        <begin position="81"/>
        <end position="110"/>
    </location>
</feature>
<comment type="caution">
    <text evidence="3">The sequence shown here is derived from an EMBL/GenBank/DDBJ whole genome shotgun (WGS) entry which is preliminary data.</text>
</comment>
<reference evidence="3" key="1">
    <citation type="journal article" date="2020" name="New Phytol.">
        <title>Comparative genomics reveals dynamic genome evolution in host specialist ectomycorrhizal fungi.</title>
        <authorList>
            <person name="Lofgren L.A."/>
            <person name="Nguyen N.H."/>
            <person name="Vilgalys R."/>
            <person name="Ruytinx J."/>
            <person name="Liao H.L."/>
            <person name="Branco S."/>
            <person name="Kuo A."/>
            <person name="LaButti K."/>
            <person name="Lipzen A."/>
            <person name="Andreopoulos W."/>
            <person name="Pangilinan J."/>
            <person name="Riley R."/>
            <person name="Hundley H."/>
            <person name="Na H."/>
            <person name="Barry K."/>
            <person name="Grigoriev I.V."/>
            <person name="Stajich J.E."/>
            <person name="Kennedy P.G."/>
        </authorList>
    </citation>
    <scope>NUCLEOTIDE SEQUENCE</scope>
    <source>
        <strain evidence="3">S12</strain>
    </source>
</reference>
<dbReference type="RefSeq" id="XP_041161784.1">
    <property type="nucleotide sequence ID" value="XM_041309304.1"/>
</dbReference>
<dbReference type="Pfam" id="PF17667">
    <property type="entry name" value="Pkinase_fungal"/>
    <property type="match status" value="1"/>
</dbReference>
<accession>A0A9P7ATE2</accession>
<sequence>MDQCEIEQAKECNADAMLQAFLQRASSTLETKQPDLLPRCLKAVLPVCNGQASTALVKSSDVATALNEYPAAVLSLGFTAAQPSSGGSSSKRKVTDTLESATKKSKMNPDDTDADLDVTVQTGLYAAEIFAANLGVNYLNIIVVDDVIWTWYYDRQGTVQSSGINVIQDLPRFMVLLCALRRFKDKELGRVDLLLHSSHDDRVTYYGPQGRVTNLVAITSEALMKKYGNLRDGMVAKIFLGKVNRTSESEILKKVQDHVPELLWHHTFTNPASVIREVLGVPDSTTGSRVLYILLERVNKAK</sequence>
<evidence type="ECO:0000313" key="4">
    <source>
        <dbReference type="Proteomes" id="UP000719766"/>
    </source>
</evidence>
<dbReference type="Proteomes" id="UP000719766">
    <property type="component" value="Unassembled WGS sequence"/>
</dbReference>
<gene>
    <name evidence="3" type="ORF">HD556DRAFT_1526312</name>
</gene>
<name>A0A9P7ATE2_9AGAM</name>
<dbReference type="InterPro" id="IPR040976">
    <property type="entry name" value="Pkinase_fungal"/>
</dbReference>